<dbReference type="Proteomes" id="UP001213799">
    <property type="component" value="Unassembled WGS sequence"/>
</dbReference>
<dbReference type="EMBL" id="JAQJAE010000006">
    <property type="protein sequence ID" value="KAJ5588945.1"/>
    <property type="molecule type" value="Genomic_DNA"/>
</dbReference>
<sequence length="249" mass="27784">MKTPLGTITYGIEATAATSNHEIITRRQPRKSNHQIIQANLKQTQHHLYFPTSKATQGMTHKTQHRELCHFVVRELKWDAEEIVKLMSKPSSLDGNYSICEGQSVRKLCDGSQKEYWGPGRNPYIKKPHGHSVGGKGRRRISHLHSAMVVDGIDLAAYEIGADRAGHTTQCGFPGELSFPSPGKIAKGITVRHQLRIKLIMGEDVFRKGTGKPVEWKLLQTIICPAVPLSVCEVSIWMLVDGYGLVVWV</sequence>
<reference evidence="1" key="1">
    <citation type="journal article" date="2023" name="IMA Fungus">
        <title>Comparative genomic study of the Penicillium genus elucidates a diverse pangenome and 15 lateral gene transfer events.</title>
        <authorList>
            <person name="Petersen C."/>
            <person name="Sorensen T."/>
            <person name="Nielsen M.R."/>
            <person name="Sondergaard T.E."/>
            <person name="Sorensen J.L."/>
            <person name="Fitzpatrick D.A."/>
            <person name="Frisvad J.C."/>
            <person name="Nielsen K.L."/>
        </authorList>
    </citation>
    <scope>NUCLEOTIDE SEQUENCE</scope>
    <source>
        <strain evidence="1">IBT 12815</strain>
    </source>
</reference>
<proteinExistence type="predicted"/>
<evidence type="ECO:0000313" key="2">
    <source>
        <dbReference type="Proteomes" id="UP001213799"/>
    </source>
</evidence>
<organism evidence="1 2">
    <name type="scientific">Penicillium hordei</name>
    <dbReference type="NCBI Taxonomy" id="40994"/>
    <lineage>
        <taxon>Eukaryota</taxon>
        <taxon>Fungi</taxon>
        <taxon>Dikarya</taxon>
        <taxon>Ascomycota</taxon>
        <taxon>Pezizomycotina</taxon>
        <taxon>Eurotiomycetes</taxon>
        <taxon>Eurotiomycetidae</taxon>
        <taxon>Eurotiales</taxon>
        <taxon>Aspergillaceae</taxon>
        <taxon>Penicillium</taxon>
    </lineage>
</organism>
<dbReference type="RefSeq" id="XP_056747964.1">
    <property type="nucleotide sequence ID" value="XM_056902677.1"/>
</dbReference>
<keyword evidence="2" id="KW-1185">Reference proteome</keyword>
<reference evidence="1" key="2">
    <citation type="submission" date="2023-01" db="EMBL/GenBank/DDBJ databases">
        <authorList>
            <person name="Petersen C."/>
        </authorList>
    </citation>
    <scope>NUCLEOTIDE SEQUENCE</scope>
    <source>
        <strain evidence="1">IBT 12815</strain>
    </source>
</reference>
<evidence type="ECO:0000313" key="1">
    <source>
        <dbReference type="EMBL" id="KAJ5588945.1"/>
    </source>
</evidence>
<accession>A0AAD6GU89</accession>
<protein>
    <submittedName>
        <fullName evidence="1">Uncharacterized protein</fullName>
    </submittedName>
</protein>
<dbReference type="AlphaFoldDB" id="A0AAD6GU89"/>
<comment type="caution">
    <text evidence="1">The sequence shown here is derived from an EMBL/GenBank/DDBJ whole genome shotgun (WGS) entry which is preliminary data.</text>
</comment>
<name>A0AAD6GU89_9EURO</name>
<gene>
    <name evidence="1" type="ORF">N7537_011623</name>
</gene>
<dbReference type="GeneID" id="81592919"/>